<dbReference type="SUPFAM" id="SSF88713">
    <property type="entry name" value="Glycoside hydrolase/deacetylase"/>
    <property type="match status" value="1"/>
</dbReference>
<keyword evidence="2" id="KW-0119">Carbohydrate metabolism</keyword>
<feature type="domain" description="Glycoside hydrolase family 57 N-terminal" evidence="3">
    <location>
        <begin position="18"/>
        <end position="255"/>
    </location>
</feature>
<evidence type="ECO:0000259" key="3">
    <source>
        <dbReference type="Pfam" id="PF03065"/>
    </source>
</evidence>
<dbReference type="PANTHER" id="PTHR36306">
    <property type="entry name" value="ALPHA-AMYLASE-RELATED-RELATED"/>
    <property type="match status" value="1"/>
</dbReference>
<dbReference type="Gene3D" id="3.20.110.20">
    <property type="match status" value="1"/>
</dbReference>
<dbReference type="InterPro" id="IPR011330">
    <property type="entry name" value="Glyco_hydro/deAcase_b/a-brl"/>
</dbReference>
<accession>A0A1G1VMG4</accession>
<evidence type="ECO:0000313" key="4">
    <source>
        <dbReference type="EMBL" id="OGY16585.1"/>
    </source>
</evidence>
<evidence type="ECO:0000256" key="2">
    <source>
        <dbReference type="ARBA" id="ARBA00023277"/>
    </source>
</evidence>
<comment type="caution">
    <text evidence="4">The sequence shown here is derived from an EMBL/GenBank/DDBJ whole genome shotgun (WGS) entry which is preliminary data.</text>
</comment>
<dbReference type="Proteomes" id="UP000179069">
    <property type="component" value="Unassembled WGS sequence"/>
</dbReference>
<evidence type="ECO:0000313" key="5">
    <source>
        <dbReference type="Proteomes" id="UP000179069"/>
    </source>
</evidence>
<organism evidence="4 5">
    <name type="scientific">Candidatus Chisholmbacteria bacterium RIFCSPHIGHO2_01_FULL_49_18</name>
    <dbReference type="NCBI Taxonomy" id="1797590"/>
    <lineage>
        <taxon>Bacteria</taxon>
        <taxon>Candidatus Chisholmiibacteriota</taxon>
    </lineage>
</organism>
<gene>
    <name evidence="4" type="ORF">A2785_03260</name>
</gene>
<dbReference type="Pfam" id="PF03065">
    <property type="entry name" value="Glyco_hydro_57"/>
    <property type="match status" value="1"/>
</dbReference>
<dbReference type="InterPro" id="IPR052046">
    <property type="entry name" value="GH57_Enzymes"/>
</dbReference>
<dbReference type="AlphaFoldDB" id="A0A1G1VMG4"/>
<comment type="similarity">
    <text evidence="1">Belongs to the glycosyl hydrolase 57 family.</text>
</comment>
<sequence length="405" mass="46834">MHIALVLHIYQPPTQYRKMLDRVTRESYQRLVEILEETTSAKLTLNLNASLTEQLAAAGFGELLGRIRKLSETGQIEFTGSAAYHPILPDLPKREIARQINLNTAINQSYFGSAYQPRGFFPPELAYNDIVGDVLERLGFGWTLIDGTGIADWQKYLNFIYRREQGNLLVFPREDAVSWKIAFGRIRTVLGLQRAVGAQEIGKRQYLVLAMDGETFGHHQPKQLDFLQRLLRQSQTDRRIKMVTVSQLVDLYPDRRPTEILPSTWGFTEEVGGERVWVRWRNPRNPLHGALNRLRSIAIKAVDSRDREARGLLDKALASDTWWWASGKPFWHPDMVKRGAQLLCTAVGKSRYATVEQRNQAQYLCYRVIPEEFRLLRTKNQRNRILNRTNLDRHLGQRNKENPKT</sequence>
<dbReference type="PANTHER" id="PTHR36306:SF1">
    <property type="entry name" value="ALPHA-AMYLASE-RELATED"/>
    <property type="match status" value="1"/>
</dbReference>
<dbReference type="EMBL" id="MHCI01000014">
    <property type="protein sequence ID" value="OGY16585.1"/>
    <property type="molecule type" value="Genomic_DNA"/>
</dbReference>
<protein>
    <recommendedName>
        <fullName evidence="3">Glycoside hydrolase family 57 N-terminal domain-containing protein</fullName>
    </recommendedName>
</protein>
<dbReference type="GO" id="GO:0005975">
    <property type="term" value="P:carbohydrate metabolic process"/>
    <property type="evidence" value="ECO:0007669"/>
    <property type="project" value="InterPro"/>
</dbReference>
<reference evidence="4 5" key="1">
    <citation type="journal article" date="2016" name="Nat. Commun.">
        <title>Thousands of microbial genomes shed light on interconnected biogeochemical processes in an aquifer system.</title>
        <authorList>
            <person name="Anantharaman K."/>
            <person name="Brown C.T."/>
            <person name="Hug L.A."/>
            <person name="Sharon I."/>
            <person name="Castelle C.J."/>
            <person name="Probst A.J."/>
            <person name="Thomas B.C."/>
            <person name="Singh A."/>
            <person name="Wilkins M.J."/>
            <person name="Karaoz U."/>
            <person name="Brodie E.L."/>
            <person name="Williams K.H."/>
            <person name="Hubbard S.S."/>
            <person name="Banfield J.F."/>
        </authorList>
    </citation>
    <scope>NUCLEOTIDE SEQUENCE [LARGE SCALE GENOMIC DNA]</scope>
</reference>
<dbReference type="InterPro" id="IPR004300">
    <property type="entry name" value="Glyco_hydro_57_N"/>
</dbReference>
<name>A0A1G1VMG4_9BACT</name>
<proteinExistence type="inferred from homology"/>
<evidence type="ECO:0000256" key="1">
    <source>
        <dbReference type="ARBA" id="ARBA00006821"/>
    </source>
</evidence>
<dbReference type="GO" id="GO:0003824">
    <property type="term" value="F:catalytic activity"/>
    <property type="evidence" value="ECO:0007669"/>
    <property type="project" value="InterPro"/>
</dbReference>